<gene>
    <name evidence="2" type="ORF">NBG4_160047</name>
</gene>
<keyword evidence="1" id="KW-0472">Membrane</keyword>
<reference evidence="3" key="1">
    <citation type="submission" date="2018-03" db="EMBL/GenBank/DDBJ databases">
        <authorList>
            <person name="Zecchin S."/>
        </authorList>
    </citation>
    <scope>NUCLEOTIDE SEQUENCE [LARGE SCALE GENOMIC DNA]</scope>
</reference>
<sequence length="90" mass="10066">MTEIISDTVGFFSSFAESSPVIFYGVLAAIAFLIYRRPKFFLITLTIVLLVAGVVYIIMEMASTGMSKKRQMIDQKAPAENVCRLPRLDL</sequence>
<dbReference type="Proteomes" id="UP000245125">
    <property type="component" value="Unassembled WGS sequence"/>
</dbReference>
<name>A0A2U3QF74_9BACT</name>
<feature type="transmembrane region" description="Helical" evidence="1">
    <location>
        <begin position="12"/>
        <end position="34"/>
    </location>
</feature>
<evidence type="ECO:0000313" key="2">
    <source>
        <dbReference type="EMBL" id="SPQ00082.1"/>
    </source>
</evidence>
<protein>
    <submittedName>
        <fullName evidence="2">Uncharacterized protein</fullName>
    </submittedName>
</protein>
<proteinExistence type="predicted"/>
<keyword evidence="3" id="KW-1185">Reference proteome</keyword>
<keyword evidence="1" id="KW-0812">Transmembrane</keyword>
<organism evidence="2 3">
    <name type="scientific">Candidatus Sulfobium mesophilum</name>
    <dbReference type="NCBI Taxonomy" id="2016548"/>
    <lineage>
        <taxon>Bacteria</taxon>
        <taxon>Pseudomonadati</taxon>
        <taxon>Nitrospirota</taxon>
        <taxon>Nitrospiria</taxon>
        <taxon>Nitrospirales</taxon>
        <taxon>Nitrospiraceae</taxon>
        <taxon>Candidatus Sulfobium</taxon>
    </lineage>
</organism>
<evidence type="ECO:0000256" key="1">
    <source>
        <dbReference type="SAM" id="Phobius"/>
    </source>
</evidence>
<dbReference type="AlphaFoldDB" id="A0A2U3QF74"/>
<evidence type="ECO:0000313" key="3">
    <source>
        <dbReference type="Proteomes" id="UP000245125"/>
    </source>
</evidence>
<dbReference type="EMBL" id="OUUY01000060">
    <property type="protein sequence ID" value="SPQ00082.1"/>
    <property type="molecule type" value="Genomic_DNA"/>
</dbReference>
<accession>A0A2U3QF74</accession>
<keyword evidence="1" id="KW-1133">Transmembrane helix</keyword>
<feature type="transmembrane region" description="Helical" evidence="1">
    <location>
        <begin position="40"/>
        <end position="59"/>
    </location>
</feature>